<feature type="transmembrane region" description="Helical" evidence="2">
    <location>
        <begin position="229"/>
        <end position="246"/>
    </location>
</feature>
<feature type="transmembrane region" description="Helical" evidence="2">
    <location>
        <begin position="51"/>
        <end position="68"/>
    </location>
</feature>
<keyword evidence="2" id="KW-1133">Transmembrane helix</keyword>
<proteinExistence type="predicted"/>
<feature type="region of interest" description="Disordered" evidence="1">
    <location>
        <begin position="345"/>
        <end position="369"/>
    </location>
</feature>
<evidence type="ECO:0000256" key="2">
    <source>
        <dbReference type="SAM" id="Phobius"/>
    </source>
</evidence>
<feature type="compositionally biased region" description="Basic and acidic residues" evidence="1">
    <location>
        <begin position="345"/>
        <end position="363"/>
    </location>
</feature>
<dbReference type="Proteomes" id="UP001431209">
    <property type="component" value="Unassembled WGS sequence"/>
</dbReference>
<organism evidence="3 4">
    <name type="scientific">Acrasis kona</name>
    <dbReference type="NCBI Taxonomy" id="1008807"/>
    <lineage>
        <taxon>Eukaryota</taxon>
        <taxon>Discoba</taxon>
        <taxon>Heterolobosea</taxon>
        <taxon>Tetramitia</taxon>
        <taxon>Eutetramitia</taxon>
        <taxon>Acrasidae</taxon>
        <taxon>Acrasis</taxon>
    </lineage>
</organism>
<protein>
    <submittedName>
        <fullName evidence="3">IspH</fullName>
    </submittedName>
</protein>
<keyword evidence="4" id="KW-1185">Reference proteome</keyword>
<feature type="transmembrane region" description="Helical" evidence="2">
    <location>
        <begin position="18"/>
        <end position="39"/>
    </location>
</feature>
<keyword evidence="2" id="KW-0472">Membrane</keyword>
<comment type="caution">
    <text evidence="3">The sequence shown here is derived from an EMBL/GenBank/DDBJ whole genome shotgun (WGS) entry which is preliminary data.</text>
</comment>
<gene>
    <name evidence="3" type="ORF">AKO1_005318</name>
</gene>
<reference evidence="3 4" key="1">
    <citation type="submission" date="2024-03" db="EMBL/GenBank/DDBJ databases">
        <title>The Acrasis kona genome and developmental transcriptomes reveal deep origins of eukaryotic multicellular pathways.</title>
        <authorList>
            <person name="Sheikh S."/>
            <person name="Fu C.-J."/>
            <person name="Brown M.W."/>
            <person name="Baldauf S.L."/>
        </authorList>
    </citation>
    <scope>NUCLEOTIDE SEQUENCE [LARGE SCALE GENOMIC DNA]</scope>
    <source>
        <strain evidence="3 4">ATCC MYA-3509</strain>
    </source>
</reference>
<feature type="transmembrane region" description="Helical" evidence="2">
    <location>
        <begin position="127"/>
        <end position="148"/>
    </location>
</feature>
<dbReference type="EMBL" id="JAOPGA020000288">
    <property type="protein sequence ID" value="KAL0477960.1"/>
    <property type="molecule type" value="Genomic_DNA"/>
</dbReference>
<accession>A0AAW2YM70</accession>
<sequence>MIRVQISSQDKVEFGIRLFMGILCSLAISPIMVVYIWALYPSTPRDGYRSYVWYVAIAFYVIGLSVYLSRKRTYIFNRYKWFGLKSKLFIVLIDFVTETVWLSSQTLNCFASVSVIVRFIQSSIMNVLYNFNIAPTYGYLLSIVITLYKFSIEIESPYIALKDAICKDRQSVRWDFIIIGRERVPHVDMATIHKNKKMRIDMTFPLPMTWTVFFRIAKLMRLTRQTNRTILNAAFLMFVLFMFFISTQSYDTDILKQLGGNSSVFAIIAGTMLPLLPQITNFLGSTDSGPTSSIYASRLASSLKCLERKEELRNTLPFAYDIPSRFIPFKYVIVSALNEDKSQEMDPKFDYDKETRKPIRVDEDNIPLQ</sequence>
<feature type="transmembrane region" description="Helical" evidence="2">
    <location>
        <begin position="258"/>
        <end position="276"/>
    </location>
</feature>
<name>A0AAW2YM70_9EUKA</name>
<dbReference type="AlphaFoldDB" id="A0AAW2YM70"/>
<evidence type="ECO:0000313" key="4">
    <source>
        <dbReference type="Proteomes" id="UP001431209"/>
    </source>
</evidence>
<evidence type="ECO:0000256" key="1">
    <source>
        <dbReference type="SAM" id="MobiDB-lite"/>
    </source>
</evidence>
<keyword evidence="2" id="KW-0812">Transmembrane</keyword>
<evidence type="ECO:0000313" key="3">
    <source>
        <dbReference type="EMBL" id="KAL0477960.1"/>
    </source>
</evidence>